<dbReference type="AlphaFoldDB" id="A0A326RQH0"/>
<name>A0A326RQH0_9BACT</name>
<comment type="caution">
    <text evidence="1">The sequence shown here is derived from an EMBL/GenBank/DDBJ whole genome shotgun (WGS) entry which is preliminary data.</text>
</comment>
<dbReference type="Proteomes" id="UP000248917">
    <property type="component" value="Unassembled WGS sequence"/>
</dbReference>
<evidence type="ECO:0000313" key="2">
    <source>
        <dbReference type="Proteomes" id="UP000248917"/>
    </source>
</evidence>
<organism evidence="1 2">
    <name type="scientific">Algoriphagus aquaeductus</name>
    <dbReference type="NCBI Taxonomy" id="475299"/>
    <lineage>
        <taxon>Bacteria</taxon>
        <taxon>Pseudomonadati</taxon>
        <taxon>Bacteroidota</taxon>
        <taxon>Cytophagia</taxon>
        <taxon>Cytophagales</taxon>
        <taxon>Cyclobacteriaceae</taxon>
        <taxon>Algoriphagus</taxon>
    </lineage>
</organism>
<evidence type="ECO:0000313" key="1">
    <source>
        <dbReference type="EMBL" id="PZV82976.1"/>
    </source>
</evidence>
<dbReference type="EMBL" id="QKTX01000008">
    <property type="protein sequence ID" value="PZV82976.1"/>
    <property type="molecule type" value="Genomic_DNA"/>
</dbReference>
<accession>A0A326RQH0</accession>
<proteinExistence type="predicted"/>
<keyword evidence="2" id="KW-1185">Reference proteome</keyword>
<protein>
    <submittedName>
        <fullName evidence="1">Uncharacterized protein</fullName>
    </submittedName>
</protein>
<reference evidence="1 2" key="1">
    <citation type="submission" date="2018-06" db="EMBL/GenBank/DDBJ databases">
        <title>Genomic Encyclopedia of Archaeal and Bacterial Type Strains, Phase II (KMG-II): from individual species to whole genera.</title>
        <authorList>
            <person name="Goeker M."/>
        </authorList>
    </citation>
    <scope>NUCLEOTIDE SEQUENCE [LARGE SCALE GENOMIC DNA]</scope>
    <source>
        <strain evidence="1 2">T4</strain>
    </source>
</reference>
<sequence>MPRIIIPLCEKHLLMGISCEIIQESLVLGERKGYQDGFFKPRPQEAFSLTLKIKSLNTFM</sequence>
<gene>
    <name evidence="1" type="ORF">CLV31_108177</name>
</gene>